<comment type="caution">
    <text evidence="2">The sequence shown here is derived from an EMBL/GenBank/DDBJ whole genome shotgun (WGS) entry which is preliminary data.</text>
</comment>
<feature type="non-terminal residue" evidence="2">
    <location>
        <position position="280"/>
    </location>
</feature>
<dbReference type="PANTHER" id="PTHR32294:SF4">
    <property type="entry name" value="ERROR-PRONE DNA POLYMERASE"/>
    <property type="match status" value="1"/>
</dbReference>
<feature type="domain" description="DNA polymerase helix-hairpin-helix motif" evidence="1">
    <location>
        <begin position="80"/>
        <end position="171"/>
    </location>
</feature>
<dbReference type="EMBL" id="JAQQEZ010000187">
    <property type="protein sequence ID" value="MFM0008660.1"/>
    <property type="molecule type" value="Genomic_DNA"/>
</dbReference>
<evidence type="ECO:0000313" key="3">
    <source>
        <dbReference type="Proteomes" id="UP001629230"/>
    </source>
</evidence>
<name>A0ABW9B8Q0_9BURK</name>
<dbReference type="Proteomes" id="UP001629230">
    <property type="component" value="Unassembled WGS sequence"/>
</dbReference>
<gene>
    <name evidence="2" type="ORF">PQR57_48280</name>
</gene>
<dbReference type="Pfam" id="PF14579">
    <property type="entry name" value="HHH_6"/>
    <property type="match status" value="1"/>
</dbReference>
<dbReference type="InterPro" id="IPR029460">
    <property type="entry name" value="DNAPol_HHH"/>
</dbReference>
<organism evidence="2 3">
    <name type="scientific">Paraburkholderia dipogonis</name>
    <dbReference type="NCBI Taxonomy" id="1211383"/>
    <lineage>
        <taxon>Bacteria</taxon>
        <taxon>Pseudomonadati</taxon>
        <taxon>Pseudomonadota</taxon>
        <taxon>Betaproteobacteria</taxon>
        <taxon>Burkholderiales</taxon>
        <taxon>Burkholderiaceae</taxon>
        <taxon>Paraburkholderia</taxon>
    </lineage>
</organism>
<proteinExistence type="predicted"/>
<evidence type="ECO:0000259" key="1">
    <source>
        <dbReference type="Pfam" id="PF14579"/>
    </source>
</evidence>
<accession>A0ABW9B8Q0</accession>
<evidence type="ECO:0000313" key="2">
    <source>
        <dbReference type="EMBL" id="MFM0008660.1"/>
    </source>
</evidence>
<dbReference type="Gene3D" id="1.10.150.870">
    <property type="match status" value="1"/>
</dbReference>
<dbReference type="CDD" id="cd04485">
    <property type="entry name" value="DnaE_OBF"/>
    <property type="match status" value="1"/>
</dbReference>
<dbReference type="InterPro" id="IPR004805">
    <property type="entry name" value="DnaE2/DnaE/PolC"/>
</dbReference>
<dbReference type="PANTHER" id="PTHR32294">
    <property type="entry name" value="DNA POLYMERASE III SUBUNIT ALPHA"/>
    <property type="match status" value="1"/>
</dbReference>
<keyword evidence="3" id="KW-1185">Reference proteome</keyword>
<sequence>DGMLERGYDQAFAEGIFEQIKGFGEYGFPESHAASFALLVYASSWLKCHEPEAFLAAMLNSQPMGFYSPSQLVQDAQRHGVKVLPVDVTVSGWDSVLATIPSAERPVVRLGLSLLRGMKDGAAERIENARAVRPFETVKDLARRAQLDRKDLHVLADANALASLAGNRREALWQSVAAVPDKDMLALAAVEDETPELGAPTEAHDIVADYRSVGLTLGRHPLELLRPQLLANRLMPASTLRTYRDGRLARGCGLVTVRQRPGTAKGVLFVTLEDETGNVN</sequence>
<feature type="non-terminal residue" evidence="2">
    <location>
        <position position="1"/>
    </location>
</feature>
<protein>
    <submittedName>
        <fullName evidence="2">Error-prone DNA polymerase</fullName>
    </submittedName>
</protein>
<reference evidence="2 3" key="1">
    <citation type="journal article" date="2024" name="Chem. Sci.">
        <title>Discovery of megapolipeptins by genome mining of a Burkholderiales bacteria collection.</title>
        <authorList>
            <person name="Paulo B.S."/>
            <person name="Recchia M.J.J."/>
            <person name="Lee S."/>
            <person name="Fergusson C.H."/>
            <person name="Romanowski S.B."/>
            <person name="Hernandez A."/>
            <person name="Krull N."/>
            <person name="Liu D.Y."/>
            <person name="Cavanagh H."/>
            <person name="Bos A."/>
            <person name="Gray C.A."/>
            <person name="Murphy B.T."/>
            <person name="Linington R.G."/>
            <person name="Eustaquio A.S."/>
        </authorList>
    </citation>
    <scope>NUCLEOTIDE SEQUENCE [LARGE SCALE GENOMIC DNA]</scope>
    <source>
        <strain evidence="2 3">RL17-350-BIC-A</strain>
    </source>
</reference>